<dbReference type="Proteomes" id="UP001500392">
    <property type="component" value="Unassembled WGS sequence"/>
</dbReference>
<gene>
    <name evidence="1" type="ORF">GCM10022414_17270</name>
</gene>
<evidence type="ECO:0000313" key="1">
    <source>
        <dbReference type="EMBL" id="GAA4093945.1"/>
    </source>
</evidence>
<dbReference type="EMBL" id="BAABDM010000002">
    <property type="protein sequence ID" value="GAA4093945.1"/>
    <property type="molecule type" value="Genomic_DNA"/>
</dbReference>
<reference evidence="2" key="1">
    <citation type="journal article" date="2019" name="Int. J. Syst. Evol. Microbiol.">
        <title>The Global Catalogue of Microorganisms (GCM) 10K type strain sequencing project: providing services to taxonomists for standard genome sequencing and annotation.</title>
        <authorList>
            <consortium name="The Broad Institute Genomics Platform"/>
            <consortium name="The Broad Institute Genome Sequencing Center for Infectious Disease"/>
            <person name="Wu L."/>
            <person name="Ma J."/>
        </authorList>
    </citation>
    <scope>NUCLEOTIDE SEQUENCE [LARGE SCALE GENOMIC DNA]</scope>
    <source>
        <strain evidence="2">JCM 17304</strain>
    </source>
</reference>
<keyword evidence="2" id="KW-1185">Reference proteome</keyword>
<accession>A0ABP7WPS6</accession>
<name>A0ABP7WPS6_9GAMM</name>
<evidence type="ECO:0000313" key="2">
    <source>
        <dbReference type="Proteomes" id="UP001500392"/>
    </source>
</evidence>
<organism evidence="1 2">
    <name type="scientific">Zhongshania borealis</name>
    <dbReference type="NCBI Taxonomy" id="889488"/>
    <lineage>
        <taxon>Bacteria</taxon>
        <taxon>Pseudomonadati</taxon>
        <taxon>Pseudomonadota</taxon>
        <taxon>Gammaproteobacteria</taxon>
        <taxon>Cellvibrionales</taxon>
        <taxon>Spongiibacteraceae</taxon>
        <taxon>Zhongshania</taxon>
    </lineage>
</organism>
<protein>
    <submittedName>
        <fullName evidence="1">Uncharacterized protein</fullName>
    </submittedName>
</protein>
<sequence>MAHLDMDTLAWDNTVPPQRKSLDESICQIREFIDSSESWVVEGCYADLLEQLLPLCDELIFMNLPLAECIANAKARPWESHKYESKAAQDANLEMLIEWIKQYDQRTDEFSYSAHRRLFDDFTGPKREFNANDQGE</sequence>
<comment type="caution">
    <text evidence="1">The sequence shown here is derived from an EMBL/GenBank/DDBJ whole genome shotgun (WGS) entry which is preliminary data.</text>
</comment>
<proteinExistence type="predicted"/>